<dbReference type="EMBL" id="JACJIA010000002">
    <property type="protein sequence ID" value="MBA8950094.1"/>
    <property type="molecule type" value="Genomic_DNA"/>
</dbReference>
<comment type="caution">
    <text evidence="1">The sequence shown here is derived from an EMBL/GenBank/DDBJ whole genome shotgun (WGS) entry which is preliminary data.</text>
</comment>
<protein>
    <submittedName>
        <fullName evidence="1">Uncharacterized protein</fullName>
    </submittedName>
</protein>
<gene>
    <name evidence="1" type="ORF">HNR61_001707</name>
</gene>
<evidence type="ECO:0000313" key="1">
    <source>
        <dbReference type="EMBL" id="MBA8950094.1"/>
    </source>
</evidence>
<dbReference type="RefSeq" id="WP_182842565.1">
    <property type="nucleotide sequence ID" value="NZ_BAAALP010000031.1"/>
</dbReference>
<accession>A0A7W3LL28</accession>
<organism evidence="1 2">
    <name type="scientific">Actinomadura namibiensis</name>
    <dbReference type="NCBI Taxonomy" id="182080"/>
    <lineage>
        <taxon>Bacteria</taxon>
        <taxon>Bacillati</taxon>
        <taxon>Actinomycetota</taxon>
        <taxon>Actinomycetes</taxon>
        <taxon>Streptosporangiales</taxon>
        <taxon>Thermomonosporaceae</taxon>
        <taxon>Actinomadura</taxon>
    </lineage>
</organism>
<reference evidence="1 2" key="1">
    <citation type="submission" date="2020-08" db="EMBL/GenBank/DDBJ databases">
        <title>Genomic Encyclopedia of Type Strains, Phase IV (KMG-IV): sequencing the most valuable type-strain genomes for metagenomic binning, comparative biology and taxonomic classification.</title>
        <authorList>
            <person name="Goeker M."/>
        </authorList>
    </citation>
    <scope>NUCLEOTIDE SEQUENCE [LARGE SCALE GENOMIC DNA]</scope>
    <source>
        <strain evidence="1 2">DSM 44197</strain>
    </source>
</reference>
<dbReference type="AlphaFoldDB" id="A0A7W3LL28"/>
<name>A0A7W3LL28_ACTNM</name>
<evidence type="ECO:0000313" key="2">
    <source>
        <dbReference type="Proteomes" id="UP000572680"/>
    </source>
</evidence>
<sequence>MAEIPEQVRRRSAKLILDEDGARVSLWEEEYPIPREDVAKVYVCKKSFFTYGLCFQMKDPRDYIFWFRGNRKKAEAALWLVRGARYPVSRKIYQATHGRLDRE</sequence>
<dbReference type="Proteomes" id="UP000572680">
    <property type="component" value="Unassembled WGS sequence"/>
</dbReference>
<keyword evidence="2" id="KW-1185">Reference proteome</keyword>
<proteinExistence type="predicted"/>